<dbReference type="NCBIfam" id="TIGR01738">
    <property type="entry name" value="bioH"/>
    <property type="match status" value="1"/>
</dbReference>
<dbReference type="Gene3D" id="3.40.50.1820">
    <property type="entry name" value="alpha/beta hydrolase"/>
    <property type="match status" value="1"/>
</dbReference>
<dbReference type="GO" id="GO:0016020">
    <property type="term" value="C:membrane"/>
    <property type="evidence" value="ECO:0007669"/>
    <property type="project" value="TreeGrafter"/>
</dbReference>
<keyword evidence="2" id="KW-0963">Cytoplasm</keyword>
<accession>A0A975MN56</accession>
<organism evidence="6 7">
    <name type="scientific">Methylomonas paludis</name>
    <dbReference type="NCBI Taxonomy" id="1173101"/>
    <lineage>
        <taxon>Bacteria</taxon>
        <taxon>Pseudomonadati</taxon>
        <taxon>Pseudomonadota</taxon>
        <taxon>Gammaproteobacteria</taxon>
        <taxon>Methylococcales</taxon>
        <taxon>Methylococcaceae</taxon>
        <taxon>Methylomonas</taxon>
    </lineage>
</organism>
<dbReference type="Proteomes" id="UP000676649">
    <property type="component" value="Chromosome"/>
</dbReference>
<reference evidence="6" key="1">
    <citation type="submission" date="2021-04" db="EMBL/GenBank/DDBJ databases">
        <title>Draft genome sequence data of methanotrophic Methylovulum sp. strain S1L and Methylomonas sp. strain S2AM isolated from boreal lake water columns.</title>
        <authorList>
            <person name="Rissanen A.J."/>
            <person name="Mangayil R."/>
            <person name="Svenning M.M."/>
            <person name="Khanongnuch R."/>
        </authorList>
    </citation>
    <scope>NUCLEOTIDE SEQUENCE</scope>
    <source>
        <strain evidence="6">S2AM</strain>
    </source>
</reference>
<keyword evidence="4 6" id="KW-0378">Hydrolase</keyword>
<dbReference type="GO" id="GO:0090499">
    <property type="term" value="F:pimelyl-[acyl-carrier protein] methyl ester esterase activity"/>
    <property type="evidence" value="ECO:0007669"/>
    <property type="project" value="UniProtKB-EC"/>
</dbReference>
<dbReference type="RefSeq" id="WP_215581567.1">
    <property type="nucleotide sequence ID" value="NZ_CP073754.1"/>
</dbReference>
<protein>
    <submittedName>
        <fullName evidence="6">Pimeloyl-ACP methyl ester esterase BioH</fullName>
        <ecNumber evidence="6">3.1.1.85</ecNumber>
    </submittedName>
</protein>
<dbReference type="PANTHER" id="PTHR43798">
    <property type="entry name" value="MONOACYLGLYCEROL LIPASE"/>
    <property type="match status" value="1"/>
</dbReference>
<dbReference type="EC" id="3.1.1.85" evidence="6"/>
<dbReference type="KEGG" id="mpad:KEF85_13920"/>
<dbReference type="EMBL" id="CP073754">
    <property type="protein sequence ID" value="QWF70421.1"/>
    <property type="molecule type" value="Genomic_DNA"/>
</dbReference>
<dbReference type="InterPro" id="IPR000073">
    <property type="entry name" value="AB_hydrolase_1"/>
</dbReference>
<dbReference type="AlphaFoldDB" id="A0A975MN56"/>
<evidence type="ECO:0000256" key="2">
    <source>
        <dbReference type="ARBA" id="ARBA00022490"/>
    </source>
</evidence>
<keyword evidence="3" id="KW-0093">Biotin biosynthesis</keyword>
<dbReference type="SUPFAM" id="SSF53474">
    <property type="entry name" value="alpha/beta-Hydrolases"/>
    <property type="match status" value="1"/>
</dbReference>
<dbReference type="Pfam" id="PF00561">
    <property type="entry name" value="Abhydrolase_1"/>
    <property type="match status" value="1"/>
</dbReference>
<dbReference type="InterPro" id="IPR029058">
    <property type="entry name" value="AB_hydrolase_fold"/>
</dbReference>
<keyword evidence="1" id="KW-0719">Serine esterase</keyword>
<dbReference type="PANTHER" id="PTHR43798:SF31">
    <property type="entry name" value="AB HYDROLASE SUPERFAMILY PROTEIN YCLE"/>
    <property type="match status" value="1"/>
</dbReference>
<evidence type="ECO:0000313" key="6">
    <source>
        <dbReference type="EMBL" id="QWF70421.1"/>
    </source>
</evidence>
<evidence type="ECO:0000256" key="4">
    <source>
        <dbReference type="ARBA" id="ARBA00022801"/>
    </source>
</evidence>
<keyword evidence="7" id="KW-1185">Reference proteome</keyword>
<evidence type="ECO:0000256" key="1">
    <source>
        <dbReference type="ARBA" id="ARBA00022487"/>
    </source>
</evidence>
<evidence type="ECO:0000313" key="7">
    <source>
        <dbReference type="Proteomes" id="UP000676649"/>
    </source>
</evidence>
<name>A0A975MN56_9GAMM</name>
<gene>
    <name evidence="6" type="primary">bioH</name>
    <name evidence="6" type="ORF">KEF85_13920</name>
</gene>
<dbReference type="InterPro" id="IPR050266">
    <property type="entry name" value="AB_hydrolase_sf"/>
</dbReference>
<evidence type="ECO:0000259" key="5">
    <source>
        <dbReference type="Pfam" id="PF00561"/>
    </source>
</evidence>
<dbReference type="PRINTS" id="PR00111">
    <property type="entry name" value="ABHYDROLASE"/>
</dbReference>
<dbReference type="InterPro" id="IPR010076">
    <property type="entry name" value="BioH"/>
</dbReference>
<feature type="domain" description="AB hydrolase-1" evidence="5">
    <location>
        <begin position="13"/>
        <end position="240"/>
    </location>
</feature>
<dbReference type="GO" id="GO:0009102">
    <property type="term" value="P:biotin biosynthetic process"/>
    <property type="evidence" value="ECO:0007669"/>
    <property type="project" value="UniProtKB-KW"/>
</dbReference>
<sequence>MNQIQTAAGQRRVIVMIPGWGMNSSVWQQLAERLAINHHLIVLDLPGQGRSQVLEVFSLTAVAETLLNVILEPVFTLVGWSLGASVAIEMARLSPDRVHSLMLVAGTPKFVKTADWPGVPAQVFDEFAVQLAADLPQTMLRFLALQVYGSANARQALQQLKTALSATAFPRLDTLIGGLNILKYSDVRPVLRQLSCPVRAIYGANDQLIPVASASALRDINPAICVHIIDTAGHALFLSHQQEFYDWLLAGL</sequence>
<evidence type="ECO:0000256" key="3">
    <source>
        <dbReference type="ARBA" id="ARBA00022756"/>
    </source>
</evidence>
<proteinExistence type="predicted"/>